<keyword evidence="4 7" id="KW-1133">Transmembrane helix</keyword>
<feature type="transmembrane region" description="Helical" evidence="7">
    <location>
        <begin position="282"/>
        <end position="300"/>
    </location>
</feature>
<feature type="transmembrane region" description="Helical" evidence="7">
    <location>
        <begin position="344"/>
        <end position="368"/>
    </location>
</feature>
<keyword evidence="5 7" id="KW-0472">Membrane</keyword>
<keyword evidence="2" id="KW-1003">Cell membrane</keyword>
<evidence type="ECO:0000256" key="6">
    <source>
        <dbReference type="SAM" id="MobiDB-lite"/>
    </source>
</evidence>
<evidence type="ECO:0000256" key="5">
    <source>
        <dbReference type="ARBA" id="ARBA00023136"/>
    </source>
</evidence>
<dbReference type="EMBL" id="LGRX02019974">
    <property type="protein sequence ID" value="KAK3257914.1"/>
    <property type="molecule type" value="Genomic_DNA"/>
</dbReference>
<feature type="domain" description="Glycine transporter" evidence="8">
    <location>
        <begin position="126"/>
        <end position="163"/>
    </location>
</feature>
<evidence type="ECO:0000313" key="10">
    <source>
        <dbReference type="Proteomes" id="UP001190700"/>
    </source>
</evidence>
<dbReference type="Pfam" id="PF03458">
    <property type="entry name" value="Gly_transporter"/>
    <property type="match status" value="2"/>
</dbReference>
<comment type="caution">
    <text evidence="9">The sequence shown here is derived from an EMBL/GenBank/DDBJ whole genome shotgun (WGS) entry which is preliminary data.</text>
</comment>
<evidence type="ECO:0000256" key="3">
    <source>
        <dbReference type="ARBA" id="ARBA00022692"/>
    </source>
</evidence>
<gene>
    <name evidence="9" type="ORF">CYMTET_33015</name>
</gene>
<feature type="transmembrane region" description="Helical" evidence="7">
    <location>
        <begin position="312"/>
        <end position="332"/>
    </location>
</feature>
<evidence type="ECO:0000256" key="2">
    <source>
        <dbReference type="ARBA" id="ARBA00022475"/>
    </source>
</evidence>
<evidence type="ECO:0000256" key="4">
    <source>
        <dbReference type="ARBA" id="ARBA00022989"/>
    </source>
</evidence>
<dbReference type="AlphaFoldDB" id="A0AAE0KRM7"/>
<feature type="compositionally biased region" description="Low complexity" evidence="6">
    <location>
        <begin position="235"/>
        <end position="247"/>
    </location>
</feature>
<dbReference type="PANTHER" id="PTHR30506">
    <property type="entry name" value="INNER MEMBRANE PROTEIN"/>
    <property type="match status" value="1"/>
</dbReference>
<evidence type="ECO:0000256" key="7">
    <source>
        <dbReference type="SAM" id="Phobius"/>
    </source>
</evidence>
<name>A0AAE0KRM7_9CHLO</name>
<accession>A0AAE0KRM7</accession>
<organism evidence="9 10">
    <name type="scientific">Cymbomonas tetramitiformis</name>
    <dbReference type="NCBI Taxonomy" id="36881"/>
    <lineage>
        <taxon>Eukaryota</taxon>
        <taxon>Viridiplantae</taxon>
        <taxon>Chlorophyta</taxon>
        <taxon>Pyramimonadophyceae</taxon>
        <taxon>Pyramimonadales</taxon>
        <taxon>Pyramimonadaceae</taxon>
        <taxon>Cymbomonas</taxon>
    </lineage>
</organism>
<sequence>MNVHATARSLRPFLQQDCTRWPLGRKLVIKANARQNLGNKSPAVAFRCPKLPSCKKLTPRGHPQGMRFQSSIGATGDDTPENVEVEDAAPASGSLKLAGTLIGVGLAAGYVAQLPLAKVATLLQNLDYFGTAVFSSSTTLLAGKQNMDVFGCMVMGTIAAIGGAGEGCSVRPRQPAKAAPSAPDSRRGLLRPSQTAGEGCSIRPRQPARAAPSAPDSRRGLLRPPQTAGEGCSVRPRQPARAAPSAPDSRRTPCHLEPSSLPLHPGGDGGRLPAWWMTQTEYVWIALIASATTFALARFAKFSSETASELQTWADAVSLAAFATIGAQLATARGYRAQLATARGYSALIAVLCGIFSGTFGGLIRDVCCRLPPMILTRELYAVAAAAGAAAYVALFPISSPQVAIAGGFFSAG</sequence>
<proteinExistence type="predicted"/>
<keyword evidence="10" id="KW-1185">Reference proteome</keyword>
<evidence type="ECO:0000259" key="8">
    <source>
        <dbReference type="Pfam" id="PF03458"/>
    </source>
</evidence>
<protein>
    <recommendedName>
        <fullName evidence="8">Glycine transporter domain-containing protein</fullName>
    </recommendedName>
</protein>
<dbReference type="InterPro" id="IPR005115">
    <property type="entry name" value="Gly_transporter"/>
</dbReference>
<feature type="transmembrane region" description="Helical" evidence="7">
    <location>
        <begin position="380"/>
        <end position="398"/>
    </location>
</feature>
<feature type="region of interest" description="Disordered" evidence="6">
    <location>
        <begin position="167"/>
        <end position="267"/>
    </location>
</feature>
<reference evidence="9 10" key="1">
    <citation type="journal article" date="2015" name="Genome Biol. Evol.">
        <title>Comparative Genomics of a Bacterivorous Green Alga Reveals Evolutionary Causalities and Consequences of Phago-Mixotrophic Mode of Nutrition.</title>
        <authorList>
            <person name="Burns J.A."/>
            <person name="Paasch A."/>
            <person name="Narechania A."/>
            <person name="Kim E."/>
        </authorList>
    </citation>
    <scope>NUCLEOTIDE SEQUENCE [LARGE SCALE GENOMIC DNA]</scope>
    <source>
        <strain evidence="9 10">PLY_AMNH</strain>
    </source>
</reference>
<keyword evidence="3 7" id="KW-0812">Transmembrane</keyword>
<comment type="subcellular location">
    <subcellularLocation>
        <location evidence="1">Cell membrane</location>
        <topology evidence="1">Multi-pass membrane protein</topology>
    </subcellularLocation>
</comment>
<dbReference type="PANTHER" id="PTHR30506:SF3">
    <property type="entry name" value="UPF0126 INNER MEMBRANE PROTEIN YADS-RELATED"/>
    <property type="match status" value="1"/>
</dbReference>
<evidence type="ECO:0000256" key="1">
    <source>
        <dbReference type="ARBA" id="ARBA00004651"/>
    </source>
</evidence>
<dbReference type="GO" id="GO:0005886">
    <property type="term" value="C:plasma membrane"/>
    <property type="evidence" value="ECO:0007669"/>
    <property type="project" value="UniProtKB-SubCell"/>
</dbReference>
<dbReference type="Proteomes" id="UP001190700">
    <property type="component" value="Unassembled WGS sequence"/>
</dbReference>
<feature type="compositionally biased region" description="Low complexity" evidence="6">
    <location>
        <begin position="203"/>
        <end position="215"/>
    </location>
</feature>
<feature type="domain" description="Glycine transporter" evidence="8">
    <location>
        <begin position="313"/>
        <end position="395"/>
    </location>
</feature>
<evidence type="ECO:0000313" key="9">
    <source>
        <dbReference type="EMBL" id="KAK3257914.1"/>
    </source>
</evidence>